<reference evidence="1 2" key="1">
    <citation type="submission" date="2024-01" db="EMBL/GenBank/DDBJ databases">
        <title>The genomes of 5 underutilized Papilionoideae crops provide insights into root nodulation and disease resistance.</title>
        <authorList>
            <person name="Yuan L."/>
        </authorList>
    </citation>
    <scope>NUCLEOTIDE SEQUENCE [LARGE SCALE GENOMIC DNA]</scope>
    <source>
        <strain evidence="1">LY-2023</strain>
        <tissue evidence="1">Leaf</tissue>
    </source>
</reference>
<dbReference type="AlphaFoldDB" id="A0AAN9PBI4"/>
<sequence>MNSAPQILLQLSNTYHLQTTKQKLRIQNNNNLKCSATLFFSLCSLPLPPPHFLFTFFQYHSNNKTIFFFGFL</sequence>
<dbReference type="EMBL" id="JAYKXN010000004">
    <property type="protein sequence ID" value="KAK7292685.1"/>
    <property type="molecule type" value="Genomic_DNA"/>
</dbReference>
<proteinExistence type="predicted"/>
<comment type="caution">
    <text evidence="1">The sequence shown here is derived from an EMBL/GenBank/DDBJ whole genome shotgun (WGS) entry which is preliminary data.</text>
</comment>
<keyword evidence="2" id="KW-1185">Reference proteome</keyword>
<evidence type="ECO:0000313" key="1">
    <source>
        <dbReference type="EMBL" id="KAK7292685.1"/>
    </source>
</evidence>
<accession>A0AAN9PBI4</accession>
<organism evidence="1 2">
    <name type="scientific">Clitoria ternatea</name>
    <name type="common">Butterfly pea</name>
    <dbReference type="NCBI Taxonomy" id="43366"/>
    <lineage>
        <taxon>Eukaryota</taxon>
        <taxon>Viridiplantae</taxon>
        <taxon>Streptophyta</taxon>
        <taxon>Embryophyta</taxon>
        <taxon>Tracheophyta</taxon>
        <taxon>Spermatophyta</taxon>
        <taxon>Magnoliopsida</taxon>
        <taxon>eudicotyledons</taxon>
        <taxon>Gunneridae</taxon>
        <taxon>Pentapetalae</taxon>
        <taxon>rosids</taxon>
        <taxon>fabids</taxon>
        <taxon>Fabales</taxon>
        <taxon>Fabaceae</taxon>
        <taxon>Papilionoideae</taxon>
        <taxon>50 kb inversion clade</taxon>
        <taxon>NPAAA clade</taxon>
        <taxon>indigoferoid/millettioid clade</taxon>
        <taxon>Phaseoleae</taxon>
        <taxon>Clitoria</taxon>
    </lineage>
</organism>
<evidence type="ECO:0000313" key="2">
    <source>
        <dbReference type="Proteomes" id="UP001359559"/>
    </source>
</evidence>
<name>A0AAN9PBI4_CLITE</name>
<dbReference type="Proteomes" id="UP001359559">
    <property type="component" value="Unassembled WGS sequence"/>
</dbReference>
<gene>
    <name evidence="1" type="ORF">RJT34_15536</name>
</gene>
<protein>
    <submittedName>
        <fullName evidence="1">Uncharacterized protein</fullName>
    </submittedName>
</protein>